<dbReference type="PANTHER" id="PTHR41317:SF1">
    <property type="entry name" value="PD-(D_E)XK NUCLEASE FAMILY TRANSPOSASE"/>
    <property type="match status" value="1"/>
</dbReference>
<evidence type="ECO:0000313" key="1">
    <source>
        <dbReference type="EMBL" id="WPK11876.1"/>
    </source>
</evidence>
<reference evidence="1 2" key="1">
    <citation type="submission" date="2023-09" db="EMBL/GenBank/DDBJ databases">
        <authorList>
            <person name="Page C.A."/>
            <person name="Perez-Diaz I.M."/>
        </authorList>
    </citation>
    <scope>NUCLEOTIDE SEQUENCE [LARGE SCALE GENOMIC DNA]</scope>
    <source>
        <strain evidence="1 2">Ll15</strain>
    </source>
</reference>
<dbReference type="RefSeq" id="WP_319836778.1">
    <property type="nucleotide sequence ID" value="NZ_CP137624.1"/>
</dbReference>
<name>A0ABZ0RX82_9BACI</name>
<gene>
    <name evidence="1" type="ORF">R6U77_18590</name>
</gene>
<accession>A0ABZ0RX82</accession>
<dbReference type="PANTHER" id="PTHR41317">
    <property type="entry name" value="PD-(D_E)XK NUCLEASE FAMILY TRANSPOSASE"/>
    <property type="match status" value="1"/>
</dbReference>
<sequence length="318" mass="37488">MNRKALKRIPLNKLIDLKIDLAFKQLFGNDKNKEITIVFLNAILQKTGRNTIKEVLFINKELSGEHLEDKESRLDIIVRTQDGELINIEMQLSNENDMMKRTLYYWSRLFVDQLSRGKSYHTLLPTITINICNFTFFKTIHYHSTYHLFENQSLQRLAPQDDVLEIHFIEMTKFLQTWRKEQLNSLDDILARWLLLLGMVDARKQKVYDDIYNELEVLALKDERLQQAFDTWQELSQNPDTIIAYHSRLKTIIDEEAKLDYARHQGIEEGIQKGIQEGLVQQNKQIAQKMIAKGKSDEEIQDLTELPLEEIQRLRLGN</sequence>
<dbReference type="InterPro" id="IPR010106">
    <property type="entry name" value="RpnA"/>
</dbReference>
<dbReference type="Proteomes" id="UP001322664">
    <property type="component" value="Chromosome"/>
</dbReference>
<dbReference type="EMBL" id="CP137624">
    <property type="protein sequence ID" value="WPK11876.1"/>
    <property type="molecule type" value="Genomic_DNA"/>
</dbReference>
<dbReference type="Pfam" id="PF12784">
    <property type="entry name" value="PDDEXK_2"/>
    <property type="match status" value="1"/>
</dbReference>
<keyword evidence="2" id="KW-1185">Reference proteome</keyword>
<dbReference type="NCBIfam" id="TIGR01784">
    <property type="entry name" value="T_den_put_tspse"/>
    <property type="match status" value="1"/>
</dbReference>
<protein>
    <submittedName>
        <fullName evidence="1">Rpn family recombination-promoting nuclease/putative transposase</fullName>
    </submittedName>
</protein>
<evidence type="ECO:0000313" key="2">
    <source>
        <dbReference type="Proteomes" id="UP001322664"/>
    </source>
</evidence>
<organism evidence="1 2">
    <name type="scientific">Lysinibacillus louembei</name>
    <dbReference type="NCBI Taxonomy" id="1470088"/>
    <lineage>
        <taxon>Bacteria</taxon>
        <taxon>Bacillati</taxon>
        <taxon>Bacillota</taxon>
        <taxon>Bacilli</taxon>
        <taxon>Bacillales</taxon>
        <taxon>Bacillaceae</taxon>
        <taxon>Lysinibacillus</taxon>
    </lineage>
</organism>
<proteinExistence type="predicted"/>